<evidence type="ECO:0000259" key="2">
    <source>
        <dbReference type="PROSITE" id="PS50076"/>
    </source>
</evidence>
<dbReference type="GeneTree" id="ENSGT00510000048574"/>
<evidence type="ECO:0000313" key="3">
    <source>
        <dbReference type="Ensembl" id="ENSACIP00000029343.1"/>
    </source>
</evidence>
<dbReference type="AlphaFoldDB" id="A0A3Q0T3B4"/>
<dbReference type="PANTHER" id="PTHR44825">
    <property type="match status" value="1"/>
</dbReference>
<reference evidence="3" key="1">
    <citation type="submission" date="2025-08" db="UniProtKB">
        <authorList>
            <consortium name="Ensembl"/>
        </authorList>
    </citation>
    <scope>IDENTIFICATION</scope>
</reference>
<dbReference type="Gene3D" id="1.10.287.110">
    <property type="entry name" value="DnaJ domain"/>
    <property type="match status" value="1"/>
</dbReference>
<dbReference type="InterPro" id="IPR001623">
    <property type="entry name" value="DnaJ_domain"/>
</dbReference>
<feature type="domain" description="J" evidence="2">
    <location>
        <begin position="33"/>
        <end position="98"/>
    </location>
</feature>
<proteinExistence type="predicted"/>
<dbReference type="InterPro" id="IPR052763">
    <property type="entry name" value="DnaJ_C4"/>
</dbReference>
<dbReference type="Pfam" id="PF00226">
    <property type="entry name" value="DnaJ"/>
    <property type="match status" value="1"/>
</dbReference>
<name>A0A3Q0T3B4_AMPCI</name>
<evidence type="ECO:0000256" key="1">
    <source>
        <dbReference type="SAM" id="Phobius"/>
    </source>
</evidence>
<dbReference type="InterPro" id="IPR036869">
    <property type="entry name" value="J_dom_sf"/>
</dbReference>
<dbReference type="PRINTS" id="PR00625">
    <property type="entry name" value="JDOMAIN"/>
</dbReference>
<dbReference type="PROSITE" id="PS50076">
    <property type="entry name" value="DNAJ_2"/>
    <property type="match status" value="1"/>
</dbReference>
<reference evidence="3" key="2">
    <citation type="submission" date="2025-09" db="UniProtKB">
        <authorList>
            <consortium name="Ensembl"/>
        </authorList>
    </citation>
    <scope>IDENTIFICATION</scope>
</reference>
<dbReference type="Proteomes" id="UP000261340">
    <property type="component" value="Unplaced"/>
</dbReference>
<keyword evidence="1" id="KW-0812">Transmembrane</keyword>
<dbReference type="CDD" id="cd06257">
    <property type="entry name" value="DnaJ"/>
    <property type="match status" value="1"/>
</dbReference>
<sequence length="233" mass="27586">MQLEAQLRLCQSCFWCCKSGLRLFSQSYTKAATYYDLLGVKSDATLEEIKNAFFDKSKKLHPDSDPSNPALHSQFVQLNEAYRVLSKELSRKEYDFKIQRPYGGGQTFRTTSSYRNPSDQIIPYNIRYWEQFRQSPETKAEEQQKKRKRNFRLVIYCVIAMMLSIGAHAVLFKKLEEVHSNFMDEKDRVITEIYNEAKERARINGFKKQMEILRQKHTEFKEKYKRSDVGDDK</sequence>
<dbReference type="PANTHER" id="PTHR44825:SF1">
    <property type="entry name" value="DNAJ HOMOLOG SUBFAMILY C MEMBER 4"/>
    <property type="match status" value="1"/>
</dbReference>
<organism evidence="3 4">
    <name type="scientific">Amphilophus citrinellus</name>
    <name type="common">Midas cichlid</name>
    <name type="synonym">Cichlasoma citrinellum</name>
    <dbReference type="NCBI Taxonomy" id="61819"/>
    <lineage>
        <taxon>Eukaryota</taxon>
        <taxon>Metazoa</taxon>
        <taxon>Chordata</taxon>
        <taxon>Craniata</taxon>
        <taxon>Vertebrata</taxon>
        <taxon>Euteleostomi</taxon>
        <taxon>Actinopterygii</taxon>
        <taxon>Neopterygii</taxon>
        <taxon>Teleostei</taxon>
        <taxon>Neoteleostei</taxon>
        <taxon>Acanthomorphata</taxon>
        <taxon>Ovalentaria</taxon>
        <taxon>Cichlomorphae</taxon>
        <taxon>Cichliformes</taxon>
        <taxon>Cichlidae</taxon>
        <taxon>New World cichlids</taxon>
        <taxon>Cichlasomatinae</taxon>
        <taxon>Heroini</taxon>
        <taxon>Amphilophus</taxon>
    </lineage>
</organism>
<dbReference type="Ensembl" id="ENSACIT00000030121.1">
    <property type="protein sequence ID" value="ENSACIP00000029343.1"/>
    <property type="gene ID" value="ENSACIG00000022705.1"/>
</dbReference>
<keyword evidence="1" id="KW-1133">Transmembrane helix</keyword>
<evidence type="ECO:0000313" key="4">
    <source>
        <dbReference type="Proteomes" id="UP000261340"/>
    </source>
</evidence>
<dbReference type="SUPFAM" id="SSF46565">
    <property type="entry name" value="Chaperone J-domain"/>
    <property type="match status" value="1"/>
</dbReference>
<keyword evidence="1" id="KW-0472">Membrane</keyword>
<accession>A0A3Q0T3B4</accession>
<dbReference type="SMART" id="SM00271">
    <property type="entry name" value="DnaJ"/>
    <property type="match status" value="1"/>
</dbReference>
<protein>
    <submittedName>
        <fullName evidence="3">DnaJ (Hsp40) homolog, subfamily C, member 4</fullName>
    </submittedName>
</protein>
<feature type="transmembrane region" description="Helical" evidence="1">
    <location>
        <begin position="153"/>
        <end position="172"/>
    </location>
</feature>
<keyword evidence="4" id="KW-1185">Reference proteome</keyword>